<dbReference type="PANTHER" id="PTHR43499">
    <property type="entry name" value="ABC TRANSPORTER I FAMILY MEMBER 1"/>
    <property type="match status" value="1"/>
</dbReference>
<dbReference type="AlphaFoldDB" id="A0A140E6G2"/>
<dbReference type="RefSeq" id="WP_036275455.1">
    <property type="nucleotide sequence ID" value="NZ_CP014476.1"/>
</dbReference>
<gene>
    <name evidence="8" type="ORF">JT25_021280</name>
</gene>
<sequence>MENSQHVSLQASELSCFRDERLLFSELSFSLQAGEVLLLEGANGSGKTSLLRILCGFREADAGELYWCGSKIADSSYYNDMAYVGHADGTKKELTVLENLKFALALGSAGKYDIEQALDKVQLAGFDDNPVHTLSAGQKRRLSLARLLITHNLLWILDEPFTSLDRQGIKLIESLMAEHIAQGGMAVLTSHHDLSMADLNLKRIHLQACQ</sequence>
<dbReference type="OrthoDB" id="9800654at2"/>
<dbReference type="EMBL" id="CP014476">
    <property type="protein sequence ID" value="AMK78986.1"/>
    <property type="molecule type" value="Genomic_DNA"/>
</dbReference>
<accession>A0A140E6G2</accession>
<protein>
    <submittedName>
        <fullName evidence="8">Heme ABC transporter ATP-binding protein CcmA</fullName>
    </submittedName>
</protein>
<dbReference type="GO" id="GO:0022857">
    <property type="term" value="F:transmembrane transporter activity"/>
    <property type="evidence" value="ECO:0007669"/>
    <property type="project" value="InterPro"/>
</dbReference>
<evidence type="ECO:0000256" key="2">
    <source>
        <dbReference type="ARBA" id="ARBA00022741"/>
    </source>
</evidence>
<dbReference type="NCBIfam" id="TIGR01189">
    <property type="entry name" value="ccmA"/>
    <property type="match status" value="1"/>
</dbReference>
<evidence type="ECO:0000256" key="5">
    <source>
        <dbReference type="ARBA" id="ARBA00022967"/>
    </source>
</evidence>
<dbReference type="GO" id="GO:0016887">
    <property type="term" value="F:ATP hydrolysis activity"/>
    <property type="evidence" value="ECO:0007669"/>
    <property type="project" value="InterPro"/>
</dbReference>
<evidence type="ECO:0000313" key="9">
    <source>
        <dbReference type="Proteomes" id="UP000030512"/>
    </source>
</evidence>
<proteinExistence type="predicted"/>
<feature type="domain" description="ABC transporter" evidence="7">
    <location>
        <begin position="9"/>
        <end position="208"/>
    </location>
</feature>
<keyword evidence="1" id="KW-0813">Transport</keyword>
<dbReference type="Gene3D" id="3.40.50.300">
    <property type="entry name" value="P-loop containing nucleotide triphosphate hydrolases"/>
    <property type="match status" value="1"/>
</dbReference>
<dbReference type="InterPro" id="IPR003593">
    <property type="entry name" value="AAA+_ATPase"/>
</dbReference>
<dbReference type="STRING" id="1538553.JT25_021280"/>
<dbReference type="Proteomes" id="UP000030512">
    <property type="component" value="Chromosome"/>
</dbReference>
<keyword evidence="9" id="KW-1185">Reference proteome</keyword>
<reference evidence="8 9" key="1">
    <citation type="journal article" date="2015" name="Environ. Microbiol.">
        <title>Methane oxidation coupled to nitrate reduction under hypoxia by the Gammaproteobacterium Methylomonas denitrificans, sp. nov. type strain FJG1.</title>
        <authorList>
            <person name="Kits K.D."/>
            <person name="Klotz M.G."/>
            <person name="Stein L.Y."/>
        </authorList>
    </citation>
    <scope>NUCLEOTIDE SEQUENCE [LARGE SCALE GENOMIC DNA]</scope>
    <source>
        <strain evidence="8 9">FJG1</strain>
    </source>
</reference>
<evidence type="ECO:0000256" key="6">
    <source>
        <dbReference type="ARBA" id="ARBA00023136"/>
    </source>
</evidence>
<dbReference type="PROSITE" id="PS50893">
    <property type="entry name" value="ABC_TRANSPORTER_2"/>
    <property type="match status" value="1"/>
</dbReference>
<dbReference type="InterPro" id="IPR005895">
    <property type="entry name" value="ABC_transptr_haem_export_CcmA"/>
</dbReference>
<organism evidence="8 9">
    <name type="scientific">Methylomonas denitrificans</name>
    <dbReference type="NCBI Taxonomy" id="1538553"/>
    <lineage>
        <taxon>Bacteria</taxon>
        <taxon>Pseudomonadati</taxon>
        <taxon>Pseudomonadota</taxon>
        <taxon>Gammaproteobacteria</taxon>
        <taxon>Methylococcales</taxon>
        <taxon>Methylococcaceae</taxon>
        <taxon>Methylomonas</taxon>
    </lineage>
</organism>
<evidence type="ECO:0000256" key="1">
    <source>
        <dbReference type="ARBA" id="ARBA00022448"/>
    </source>
</evidence>
<keyword evidence="4 8" id="KW-0067">ATP-binding</keyword>
<dbReference type="SMART" id="SM00382">
    <property type="entry name" value="AAA"/>
    <property type="match status" value="1"/>
</dbReference>
<dbReference type="InterPro" id="IPR003439">
    <property type="entry name" value="ABC_transporter-like_ATP-bd"/>
</dbReference>
<dbReference type="NCBIfam" id="NF010061">
    <property type="entry name" value="PRK13538.1"/>
    <property type="match status" value="1"/>
</dbReference>
<dbReference type="InterPro" id="IPR017871">
    <property type="entry name" value="ABC_transporter-like_CS"/>
</dbReference>
<evidence type="ECO:0000259" key="7">
    <source>
        <dbReference type="PROSITE" id="PS50893"/>
    </source>
</evidence>
<evidence type="ECO:0000313" key="8">
    <source>
        <dbReference type="EMBL" id="AMK78986.1"/>
    </source>
</evidence>
<keyword evidence="2" id="KW-0547">Nucleotide-binding</keyword>
<dbReference type="InterPro" id="IPR027417">
    <property type="entry name" value="P-loop_NTPase"/>
</dbReference>
<keyword evidence="5" id="KW-1278">Translocase</keyword>
<dbReference type="PROSITE" id="PS00211">
    <property type="entry name" value="ABC_TRANSPORTER_1"/>
    <property type="match status" value="1"/>
</dbReference>
<keyword evidence="3" id="KW-0201">Cytochrome c-type biogenesis</keyword>
<dbReference type="GO" id="GO:0005524">
    <property type="term" value="F:ATP binding"/>
    <property type="evidence" value="ECO:0007669"/>
    <property type="project" value="UniProtKB-KW"/>
</dbReference>
<keyword evidence="6" id="KW-0472">Membrane</keyword>
<dbReference type="PANTHER" id="PTHR43499:SF1">
    <property type="entry name" value="ABC TRANSPORTER I FAMILY MEMBER 1"/>
    <property type="match status" value="1"/>
</dbReference>
<evidence type="ECO:0000256" key="4">
    <source>
        <dbReference type="ARBA" id="ARBA00022840"/>
    </source>
</evidence>
<dbReference type="KEGG" id="mdn:JT25_021280"/>
<dbReference type="SUPFAM" id="SSF52540">
    <property type="entry name" value="P-loop containing nucleoside triphosphate hydrolases"/>
    <property type="match status" value="1"/>
</dbReference>
<name>A0A140E6G2_9GAMM</name>
<dbReference type="GO" id="GO:0017004">
    <property type="term" value="P:cytochrome complex assembly"/>
    <property type="evidence" value="ECO:0007669"/>
    <property type="project" value="UniProtKB-KW"/>
</dbReference>
<dbReference type="Pfam" id="PF00005">
    <property type="entry name" value="ABC_tran"/>
    <property type="match status" value="1"/>
</dbReference>
<evidence type="ECO:0000256" key="3">
    <source>
        <dbReference type="ARBA" id="ARBA00022748"/>
    </source>
</evidence>